<dbReference type="RefSeq" id="WP_010965842.1">
    <property type="nucleotide sequence ID" value="NC_003030.1"/>
</dbReference>
<accession>Q97G22</accession>
<keyword evidence="2" id="KW-1185">Reference proteome</keyword>
<gene>
    <name evidence="1" type="ordered locus">CA_C2550</name>
</gene>
<dbReference type="STRING" id="272562.CA_C2550"/>
<dbReference type="GeneID" id="44999022"/>
<organism evidence="1 2">
    <name type="scientific">Clostridium acetobutylicum (strain ATCC 824 / DSM 792 / JCM 1419 / IAM 19013 / LMG 5710 / NBRC 13948 / NRRL B-527 / VKM B-1787 / 2291 / W)</name>
    <dbReference type="NCBI Taxonomy" id="272562"/>
    <lineage>
        <taxon>Bacteria</taxon>
        <taxon>Bacillati</taxon>
        <taxon>Bacillota</taxon>
        <taxon>Clostridia</taxon>
        <taxon>Eubacteriales</taxon>
        <taxon>Clostridiaceae</taxon>
        <taxon>Clostridium</taxon>
    </lineage>
</organism>
<dbReference type="EMBL" id="AE001437">
    <property type="protein sequence ID" value="AAK80501.1"/>
    <property type="molecule type" value="Genomic_DNA"/>
</dbReference>
<reference evidence="1 2" key="1">
    <citation type="journal article" date="2001" name="J. Bacteriol.">
        <title>Genome sequence and comparative analysis of the solvent-producing bacterium Clostridium acetobutylicum.</title>
        <authorList>
            <person name="Nolling J."/>
            <person name="Breton G."/>
            <person name="Omelchenko M.V."/>
            <person name="Makarova K.S."/>
            <person name="Zeng Q."/>
            <person name="Gibson R."/>
            <person name="Lee H.M."/>
            <person name="Dubois J."/>
            <person name="Qiu D."/>
            <person name="Hitti J."/>
            <person name="Wolf Y.I."/>
            <person name="Tatusov R.L."/>
            <person name="Sabathe F."/>
            <person name="Doucette-Stamm L."/>
            <person name="Soucaille P."/>
            <person name="Daly M.J."/>
            <person name="Bennett G.N."/>
            <person name="Koonin E.V."/>
            <person name="Smith D.R."/>
        </authorList>
    </citation>
    <scope>NUCLEOTIDE SEQUENCE [LARGE SCALE GENOMIC DNA]</scope>
    <source>
        <strain evidence="2">ATCC 824 / DSM 792 / JCM 1419 / LMG 5710 / VKM B-1787</strain>
    </source>
</reference>
<dbReference type="KEGG" id="cac:CA_C2550"/>
<dbReference type="Proteomes" id="UP000000814">
    <property type="component" value="Chromosome"/>
</dbReference>
<dbReference type="eggNOG" id="COG1533">
    <property type="taxonomic scope" value="Bacteria"/>
</dbReference>
<dbReference type="PIR" id="B97214">
    <property type="entry name" value="B97214"/>
</dbReference>
<dbReference type="HOGENOM" id="CLU_069130_0_0_9"/>
<evidence type="ECO:0000313" key="2">
    <source>
        <dbReference type="Proteomes" id="UP000000814"/>
    </source>
</evidence>
<dbReference type="AlphaFoldDB" id="Q97G22"/>
<dbReference type="Pfam" id="PF08902">
    <property type="entry name" value="DUF1848"/>
    <property type="match status" value="1"/>
</dbReference>
<dbReference type="OrthoDB" id="9771212at2"/>
<dbReference type="InterPro" id="IPR014998">
    <property type="entry name" value="DUF1848"/>
</dbReference>
<evidence type="ECO:0008006" key="3">
    <source>
        <dbReference type="Google" id="ProtNLM"/>
    </source>
</evidence>
<sequence>MILSVSRRTDIPAFYSEWFFNRLKEGFVYVINPFNERKVSKVELNKETVDLFVFWTKDAEPMLKRLDELNEFKYYFQFTITSYRNDVERMTRKKKDIIDTFRILSKKIGKEKIIWRYDPIFLNDFYTKEYHYRWFERFCDKLEGYTDKCIISFLDLYKKTEINTRCLNIHKMDEKSMRQVAKQLSIIANKHNIIIETCSEGIDLSDYGIKKGSCIDKNLISKIIDFGVELKKDNNQRELCGCVKSVDIGQYNTCKHHCLYCYANFNEKLLNDSILKYNPKAPTLAYTLKGDEKITVREMESIKGNKQKQLDLFKNIKQGE</sequence>
<name>Q97G22_CLOAB</name>
<protein>
    <recommendedName>
        <fullName evidence="3">DUF1848 domain-containing protein</fullName>
    </recommendedName>
</protein>
<proteinExistence type="predicted"/>
<evidence type="ECO:0000313" key="1">
    <source>
        <dbReference type="EMBL" id="AAK80501.1"/>
    </source>
</evidence>
<dbReference type="PATRIC" id="fig|272562.8.peg.2742"/>